<gene>
    <name evidence="5" type="ORF">PQU95_16010</name>
</gene>
<evidence type="ECO:0000313" key="5">
    <source>
        <dbReference type="EMBL" id="MDC7718707.1"/>
    </source>
</evidence>
<comment type="subcellular location">
    <subcellularLocation>
        <location evidence="4">Cytoplasm</location>
    </subcellularLocation>
</comment>
<dbReference type="SUPFAM" id="SSF52972">
    <property type="entry name" value="ITPase-like"/>
    <property type="match status" value="1"/>
</dbReference>
<keyword evidence="3 4" id="KW-0546">Nucleotide metabolism</keyword>
<proteinExistence type="inferred from homology"/>
<evidence type="ECO:0000256" key="4">
    <source>
        <dbReference type="HAMAP-Rule" id="MF_00528"/>
    </source>
</evidence>
<dbReference type="PANTHER" id="PTHR43213">
    <property type="entry name" value="BIFUNCTIONAL DTTP/UTP PYROPHOSPHATASE/METHYLTRANSFERASE PROTEIN-RELATED"/>
    <property type="match status" value="1"/>
</dbReference>
<protein>
    <recommendedName>
        <fullName evidence="4">dTTP/UTP pyrophosphatase</fullName>
        <shortName evidence="4">dTTPase/UTPase</shortName>
        <ecNumber evidence="4">3.6.1.9</ecNumber>
    </recommendedName>
    <alternativeName>
        <fullName evidence="4">Nucleoside triphosphate pyrophosphatase</fullName>
    </alternativeName>
    <alternativeName>
        <fullName evidence="4">Nucleotide pyrophosphatase</fullName>
        <shortName evidence="4">Nucleotide PPase</shortName>
    </alternativeName>
</protein>
<dbReference type="PANTHER" id="PTHR43213:SF5">
    <property type="entry name" value="BIFUNCTIONAL DTTP_UTP PYROPHOSPHATASE_METHYLTRANSFERASE PROTEIN-RELATED"/>
    <property type="match status" value="1"/>
</dbReference>
<dbReference type="HAMAP" id="MF_00528">
    <property type="entry name" value="Maf"/>
    <property type="match status" value="1"/>
</dbReference>
<accession>A0ABT5J1I2</accession>
<comment type="similarity">
    <text evidence="4">Belongs to the Maf family. YhdE subfamily.</text>
</comment>
<dbReference type="InterPro" id="IPR003697">
    <property type="entry name" value="Maf-like"/>
</dbReference>
<comment type="catalytic activity">
    <reaction evidence="4">
        <text>dTTP + H2O = dTMP + diphosphate + H(+)</text>
        <dbReference type="Rhea" id="RHEA:28534"/>
        <dbReference type="ChEBI" id="CHEBI:15377"/>
        <dbReference type="ChEBI" id="CHEBI:15378"/>
        <dbReference type="ChEBI" id="CHEBI:33019"/>
        <dbReference type="ChEBI" id="CHEBI:37568"/>
        <dbReference type="ChEBI" id="CHEBI:63528"/>
        <dbReference type="EC" id="3.6.1.9"/>
    </reaction>
</comment>
<keyword evidence="2 4" id="KW-0378">Hydrolase</keyword>
<comment type="catalytic activity">
    <reaction evidence="4">
        <text>UTP + H2O = UMP + diphosphate + H(+)</text>
        <dbReference type="Rhea" id="RHEA:29395"/>
        <dbReference type="ChEBI" id="CHEBI:15377"/>
        <dbReference type="ChEBI" id="CHEBI:15378"/>
        <dbReference type="ChEBI" id="CHEBI:33019"/>
        <dbReference type="ChEBI" id="CHEBI:46398"/>
        <dbReference type="ChEBI" id="CHEBI:57865"/>
        <dbReference type="EC" id="3.6.1.9"/>
    </reaction>
</comment>
<dbReference type="Pfam" id="PF02545">
    <property type="entry name" value="Maf"/>
    <property type="match status" value="1"/>
</dbReference>
<comment type="caution">
    <text evidence="4">Lacks conserved residue(s) required for the propagation of feature annotation.</text>
</comment>
<comment type="function">
    <text evidence="4">Nucleoside triphosphate pyrophosphatase that hydrolyzes dTTP and UTP. May have a dual role in cell division arrest and in preventing the incorporation of modified nucleotides into cellular nucleic acids.</text>
</comment>
<evidence type="ECO:0000313" key="6">
    <source>
        <dbReference type="Proteomes" id="UP001219956"/>
    </source>
</evidence>
<comment type="cofactor">
    <cofactor evidence="1 4">
        <name>a divalent metal cation</name>
        <dbReference type="ChEBI" id="CHEBI:60240"/>
    </cofactor>
</comment>
<dbReference type="EMBL" id="JAQQLF010000024">
    <property type="protein sequence ID" value="MDC7718707.1"/>
    <property type="molecule type" value="Genomic_DNA"/>
</dbReference>
<dbReference type="RefSeq" id="WP_272752942.1">
    <property type="nucleotide sequence ID" value="NZ_JAQQLF010000024.1"/>
</dbReference>
<dbReference type="InterPro" id="IPR029001">
    <property type="entry name" value="ITPase-like_fam"/>
</dbReference>
<evidence type="ECO:0000256" key="3">
    <source>
        <dbReference type="ARBA" id="ARBA00023080"/>
    </source>
</evidence>
<keyword evidence="6" id="KW-1185">Reference proteome</keyword>
<feature type="site" description="Important for substrate specificity" evidence="4">
    <location>
        <position position="79"/>
    </location>
</feature>
<dbReference type="CDD" id="cd00555">
    <property type="entry name" value="Maf"/>
    <property type="match status" value="1"/>
</dbReference>
<dbReference type="Gene3D" id="3.90.950.10">
    <property type="match status" value="1"/>
</dbReference>
<sequence>MSAQDSRIYLASGSPRRREILTGMGVSLERIHADIDESVLPGEDAITYTERLAREKAAAGWQVVQQCGLPERPLLAADTTVVQDGEIFGKPADEADARRMLQAFSGRSHQAVTSVAVRQGDHVEVRTSVTHVTFKPLGEDEIQRYIDSGEPFDKAGAYGIQGRAAVFITRIDGSYSGVMGLPIHETAQILGNFGFQFP</sequence>
<feature type="site" description="Important for substrate specificity" evidence="4">
    <location>
        <position position="16"/>
    </location>
</feature>
<organism evidence="5 6">
    <name type="scientific">Vogesella aquatica</name>
    <dbReference type="NCBI Taxonomy" id="2984206"/>
    <lineage>
        <taxon>Bacteria</taxon>
        <taxon>Pseudomonadati</taxon>
        <taxon>Pseudomonadota</taxon>
        <taxon>Betaproteobacteria</taxon>
        <taxon>Neisseriales</taxon>
        <taxon>Chromobacteriaceae</taxon>
        <taxon>Vogesella</taxon>
    </lineage>
</organism>
<evidence type="ECO:0000256" key="2">
    <source>
        <dbReference type="ARBA" id="ARBA00022801"/>
    </source>
</evidence>
<dbReference type="PIRSF" id="PIRSF006305">
    <property type="entry name" value="Maf"/>
    <property type="match status" value="1"/>
</dbReference>
<dbReference type="EC" id="3.6.1.9" evidence="4"/>
<dbReference type="Proteomes" id="UP001219956">
    <property type="component" value="Unassembled WGS sequence"/>
</dbReference>
<evidence type="ECO:0000256" key="1">
    <source>
        <dbReference type="ARBA" id="ARBA00001968"/>
    </source>
</evidence>
<reference evidence="5 6" key="1">
    <citation type="submission" date="2023-01" db="EMBL/GenBank/DDBJ databases">
        <title>Novel species of the genus Vogesella isolated from rivers.</title>
        <authorList>
            <person name="Lu H."/>
        </authorList>
    </citation>
    <scope>NUCLEOTIDE SEQUENCE [LARGE SCALE GENOMIC DNA]</scope>
    <source>
        <strain evidence="5 6">DC21W</strain>
    </source>
</reference>
<feature type="active site" description="Proton acceptor" evidence="4">
    <location>
        <position position="78"/>
    </location>
</feature>
<name>A0ABT5J1I2_9NEIS</name>
<feature type="site" description="Important for substrate specificity" evidence="4">
    <location>
        <position position="161"/>
    </location>
</feature>
<comment type="caution">
    <text evidence="5">The sequence shown here is derived from an EMBL/GenBank/DDBJ whole genome shotgun (WGS) entry which is preliminary data.</text>
</comment>
<keyword evidence="4" id="KW-0963">Cytoplasm</keyword>
<dbReference type="NCBIfam" id="TIGR00172">
    <property type="entry name" value="maf"/>
    <property type="match status" value="1"/>
</dbReference>